<organism evidence="1 2">
    <name type="scientific">Eretmocerus hayati</name>
    <dbReference type="NCBI Taxonomy" id="131215"/>
    <lineage>
        <taxon>Eukaryota</taxon>
        <taxon>Metazoa</taxon>
        <taxon>Ecdysozoa</taxon>
        <taxon>Arthropoda</taxon>
        <taxon>Hexapoda</taxon>
        <taxon>Insecta</taxon>
        <taxon>Pterygota</taxon>
        <taxon>Neoptera</taxon>
        <taxon>Endopterygota</taxon>
        <taxon>Hymenoptera</taxon>
        <taxon>Apocrita</taxon>
        <taxon>Proctotrupomorpha</taxon>
        <taxon>Chalcidoidea</taxon>
        <taxon>Aphelinidae</taxon>
        <taxon>Aphelininae</taxon>
        <taxon>Eretmocerus</taxon>
    </lineage>
</organism>
<proteinExistence type="predicted"/>
<reference evidence="1" key="1">
    <citation type="submission" date="2023-04" db="EMBL/GenBank/DDBJ databases">
        <title>A chromosome-level genome assembly of the parasitoid wasp Eretmocerus hayati.</title>
        <authorList>
            <person name="Zhong Y."/>
            <person name="Liu S."/>
            <person name="Liu Y."/>
        </authorList>
    </citation>
    <scope>NUCLEOTIDE SEQUENCE</scope>
    <source>
        <strain evidence="1">ZJU_SS_LIU_2023</strain>
    </source>
</reference>
<evidence type="ECO:0000313" key="1">
    <source>
        <dbReference type="EMBL" id="KAJ8665381.1"/>
    </source>
</evidence>
<accession>A0ACC2N3T1</accession>
<gene>
    <name evidence="1" type="ORF">QAD02_007043</name>
</gene>
<sequence length="102" mass="11166">MAFSHTQSKFVLSGNGDEYIDLAHTLLSLEVSLQAPENDDYDAATVSALGICGPVNNFMHSLFNQVDVFLNQKPVSPPNYLYAYGAYIETLLNYGPAAKIPH</sequence>
<dbReference type="EMBL" id="CM056744">
    <property type="protein sequence ID" value="KAJ8665381.1"/>
    <property type="molecule type" value="Genomic_DNA"/>
</dbReference>
<dbReference type="Proteomes" id="UP001239111">
    <property type="component" value="Chromosome 4"/>
</dbReference>
<comment type="caution">
    <text evidence="1">The sequence shown here is derived from an EMBL/GenBank/DDBJ whole genome shotgun (WGS) entry which is preliminary data.</text>
</comment>
<keyword evidence="2" id="KW-1185">Reference proteome</keyword>
<name>A0ACC2N3T1_9HYME</name>
<evidence type="ECO:0000313" key="2">
    <source>
        <dbReference type="Proteomes" id="UP001239111"/>
    </source>
</evidence>
<protein>
    <submittedName>
        <fullName evidence="1">Uncharacterized protein</fullName>
    </submittedName>
</protein>